<reference evidence="2 3" key="1">
    <citation type="submission" date="2015-01" db="EMBL/GenBank/DDBJ databases">
        <title>Draft genome of the acidophilic iron oxidizer Ferrimicrobium acidiphilum strain T23.</title>
        <authorList>
            <person name="Poehlein A."/>
            <person name="Eisen S."/>
            <person name="Schloemann M."/>
            <person name="Johnson B.D."/>
            <person name="Daniel R."/>
            <person name="Muehling M."/>
        </authorList>
    </citation>
    <scope>NUCLEOTIDE SEQUENCE [LARGE SCALE GENOMIC DNA]</scope>
    <source>
        <strain evidence="2 3">T23</strain>
    </source>
</reference>
<dbReference type="InterPro" id="IPR050177">
    <property type="entry name" value="Lipid_A_modif_metabolic_enz"/>
</dbReference>
<dbReference type="RefSeq" id="WP_035390094.1">
    <property type="nucleotide sequence ID" value="NZ_JQKF01000019.1"/>
</dbReference>
<proteinExistence type="predicted"/>
<dbReference type="Proteomes" id="UP000032336">
    <property type="component" value="Unassembled WGS sequence"/>
</dbReference>
<dbReference type="EMBL" id="JXUW01000010">
    <property type="protein sequence ID" value="KJE76885.1"/>
    <property type="molecule type" value="Genomic_DNA"/>
</dbReference>
<gene>
    <name evidence="2" type="primary">rfbB</name>
    <name evidence="2" type="ORF">FEAC_13870</name>
</gene>
<sequence>MRRVLITGGAGFVGRHFVRHFLQAGDEVHVVDPIAPATGGVDPALGWPLFDPREYSGFHFYKEDCRQFFRRSTHESFDLVLHLAAMVGGRLMIEHNPLAIADDLSIDAEYWQWAAAARPTKTICFSSSAAYPVSLQRQEGYVLLSEEMINFGDDIGMPDMSYGWAKLTCEYLARLAHERHGLASVCYRPFSGYGADQDDTYPFPSICKRALAGSANEPLVVWGSGRQMRDFIHIDDCVHGVVHTMDAIDDGGAINLSTGRLTSFLDFARVAVGACGYDTEVQGRDDRPVGVFARGGDTTLQEQLGFRATISLEEGIASAIAYYRDRVGDR</sequence>
<dbReference type="eggNOG" id="COG0451">
    <property type="taxonomic scope" value="Bacteria"/>
</dbReference>
<dbReference type="GO" id="GO:0008460">
    <property type="term" value="F:dTDP-glucose 4,6-dehydratase activity"/>
    <property type="evidence" value="ECO:0007669"/>
    <property type="project" value="UniProtKB-EC"/>
</dbReference>
<dbReference type="Gene3D" id="3.90.25.10">
    <property type="entry name" value="UDP-galactose 4-epimerase, domain 1"/>
    <property type="match status" value="1"/>
</dbReference>
<organism evidence="2 3">
    <name type="scientific">Ferrimicrobium acidiphilum DSM 19497</name>
    <dbReference type="NCBI Taxonomy" id="1121877"/>
    <lineage>
        <taxon>Bacteria</taxon>
        <taxon>Bacillati</taxon>
        <taxon>Actinomycetota</taxon>
        <taxon>Acidimicrobiia</taxon>
        <taxon>Acidimicrobiales</taxon>
        <taxon>Acidimicrobiaceae</taxon>
        <taxon>Ferrimicrobium</taxon>
    </lineage>
</organism>
<dbReference type="InterPro" id="IPR001509">
    <property type="entry name" value="Epimerase_deHydtase"/>
</dbReference>
<comment type="caution">
    <text evidence="2">The sequence shown here is derived from an EMBL/GenBank/DDBJ whole genome shotgun (WGS) entry which is preliminary data.</text>
</comment>
<dbReference type="SUPFAM" id="SSF51735">
    <property type="entry name" value="NAD(P)-binding Rossmann-fold domains"/>
    <property type="match status" value="1"/>
</dbReference>
<dbReference type="AlphaFoldDB" id="A0A0D8FUD2"/>
<dbReference type="Gene3D" id="3.40.50.720">
    <property type="entry name" value="NAD(P)-binding Rossmann-like Domain"/>
    <property type="match status" value="1"/>
</dbReference>
<dbReference type="EC" id="4.2.1.46" evidence="2"/>
<protein>
    <submittedName>
        <fullName evidence="2">dTDP-glucose 4,6-dehydratase</fullName>
        <ecNumber evidence="2">4.2.1.46</ecNumber>
    </submittedName>
</protein>
<dbReference type="STRING" id="1121877.FEAC_13870"/>
<dbReference type="Pfam" id="PF01370">
    <property type="entry name" value="Epimerase"/>
    <property type="match status" value="1"/>
</dbReference>
<dbReference type="PATRIC" id="fig|1121877.4.peg.1516"/>
<feature type="domain" description="NAD-dependent epimerase/dehydratase" evidence="1">
    <location>
        <begin position="4"/>
        <end position="255"/>
    </location>
</feature>
<accession>A0A0D8FUD2</accession>
<name>A0A0D8FUD2_9ACTN</name>
<dbReference type="GeneID" id="78372595"/>
<keyword evidence="2" id="KW-0456">Lyase</keyword>
<dbReference type="PANTHER" id="PTHR43245">
    <property type="entry name" value="BIFUNCTIONAL POLYMYXIN RESISTANCE PROTEIN ARNA"/>
    <property type="match status" value="1"/>
</dbReference>
<dbReference type="OrthoDB" id="9801785at2"/>
<evidence type="ECO:0000313" key="2">
    <source>
        <dbReference type="EMBL" id="KJE76885.1"/>
    </source>
</evidence>
<dbReference type="InterPro" id="IPR036291">
    <property type="entry name" value="NAD(P)-bd_dom_sf"/>
</dbReference>
<dbReference type="PANTHER" id="PTHR43245:SF53">
    <property type="entry name" value="EPIMERASE-RELATED"/>
    <property type="match status" value="1"/>
</dbReference>
<keyword evidence="3" id="KW-1185">Reference proteome</keyword>
<evidence type="ECO:0000313" key="3">
    <source>
        <dbReference type="Proteomes" id="UP000032336"/>
    </source>
</evidence>
<evidence type="ECO:0000259" key="1">
    <source>
        <dbReference type="Pfam" id="PF01370"/>
    </source>
</evidence>